<dbReference type="Pfam" id="PF13202">
    <property type="entry name" value="EF-hand_5"/>
    <property type="match status" value="2"/>
</dbReference>
<dbReference type="OrthoDB" id="451568at2"/>
<dbReference type="InterPro" id="IPR018247">
    <property type="entry name" value="EF_Hand_1_Ca_BS"/>
</dbReference>
<sequence>MMTSLQKRKLAHYFNVLDFDKNGVLERDDFINIGENLCVLWGFREGTEAYTACLHRCEGTWKDFCDFMGKPYDSTATMEEWLEFADKVIVNGDEELYERHINKLAKEIIGFFDTNQDGYISLNEYVDLFMAYRIEIRYSAKAFTKLDLDHDDYISADELLSAIREFFRSDDENAKGNWLFGFWESNSN</sequence>
<dbReference type="SMART" id="SM00054">
    <property type="entry name" value="EFh"/>
    <property type="match status" value="3"/>
</dbReference>
<gene>
    <name evidence="2" type="ORF">C7460_10297</name>
</gene>
<dbReference type="PROSITE" id="PS50222">
    <property type="entry name" value="EF_HAND_2"/>
    <property type="match status" value="2"/>
</dbReference>
<dbReference type="InterPro" id="IPR002048">
    <property type="entry name" value="EF_hand_dom"/>
</dbReference>
<evidence type="ECO:0000313" key="2">
    <source>
        <dbReference type="EMBL" id="REE02077.1"/>
    </source>
</evidence>
<dbReference type="Gene3D" id="1.10.238.10">
    <property type="entry name" value="EF-hand"/>
    <property type="match status" value="1"/>
</dbReference>
<dbReference type="InterPro" id="IPR011992">
    <property type="entry name" value="EF-hand-dom_pair"/>
</dbReference>
<name>A0A3D9L9C4_MARFU</name>
<dbReference type="SUPFAM" id="SSF47473">
    <property type="entry name" value="EF-hand"/>
    <property type="match status" value="1"/>
</dbReference>
<dbReference type="Pfam" id="PF13833">
    <property type="entry name" value="EF-hand_8"/>
    <property type="match status" value="1"/>
</dbReference>
<dbReference type="RefSeq" id="WP_115866614.1">
    <property type="nucleotide sequence ID" value="NZ_QREG01000002.1"/>
</dbReference>
<reference evidence="2 3" key="1">
    <citation type="submission" date="2018-07" db="EMBL/GenBank/DDBJ databases">
        <title>Genomic Encyclopedia of Type Strains, Phase IV (KMG-IV): sequencing the most valuable type-strain genomes for metagenomic binning, comparative biology and taxonomic classification.</title>
        <authorList>
            <person name="Goeker M."/>
        </authorList>
    </citation>
    <scope>NUCLEOTIDE SEQUENCE [LARGE SCALE GENOMIC DNA]</scope>
    <source>
        <strain evidence="2 3">DSM 4134</strain>
    </source>
</reference>
<feature type="domain" description="EF-hand" evidence="1">
    <location>
        <begin position="134"/>
        <end position="169"/>
    </location>
</feature>
<dbReference type="GO" id="GO:0005509">
    <property type="term" value="F:calcium ion binding"/>
    <property type="evidence" value="ECO:0007669"/>
    <property type="project" value="InterPro"/>
</dbReference>
<evidence type="ECO:0000259" key="1">
    <source>
        <dbReference type="PROSITE" id="PS50222"/>
    </source>
</evidence>
<proteinExistence type="predicted"/>
<protein>
    <submittedName>
        <fullName evidence="2">EF hand domain-containing protein</fullName>
    </submittedName>
</protein>
<dbReference type="PROSITE" id="PS00018">
    <property type="entry name" value="EF_HAND_1"/>
    <property type="match status" value="2"/>
</dbReference>
<accession>A0A3D9L9C4</accession>
<feature type="domain" description="EF-hand" evidence="1">
    <location>
        <begin position="5"/>
        <end position="40"/>
    </location>
</feature>
<dbReference type="AlphaFoldDB" id="A0A3D9L9C4"/>
<dbReference type="EMBL" id="QREG01000002">
    <property type="protein sequence ID" value="REE02077.1"/>
    <property type="molecule type" value="Genomic_DNA"/>
</dbReference>
<keyword evidence="3" id="KW-1185">Reference proteome</keyword>
<organism evidence="2 3">
    <name type="scientific">Marinoscillum furvescens DSM 4134</name>
    <dbReference type="NCBI Taxonomy" id="1122208"/>
    <lineage>
        <taxon>Bacteria</taxon>
        <taxon>Pseudomonadati</taxon>
        <taxon>Bacteroidota</taxon>
        <taxon>Cytophagia</taxon>
        <taxon>Cytophagales</taxon>
        <taxon>Reichenbachiellaceae</taxon>
        <taxon>Marinoscillum</taxon>
    </lineage>
</organism>
<comment type="caution">
    <text evidence="2">The sequence shown here is derived from an EMBL/GenBank/DDBJ whole genome shotgun (WGS) entry which is preliminary data.</text>
</comment>
<evidence type="ECO:0000313" key="3">
    <source>
        <dbReference type="Proteomes" id="UP000256779"/>
    </source>
</evidence>
<dbReference type="Proteomes" id="UP000256779">
    <property type="component" value="Unassembled WGS sequence"/>
</dbReference>